<feature type="transmembrane region" description="Helical" evidence="5">
    <location>
        <begin position="269"/>
        <end position="290"/>
    </location>
</feature>
<dbReference type="InterPro" id="IPR020846">
    <property type="entry name" value="MFS_dom"/>
</dbReference>
<dbReference type="InterPro" id="IPR036259">
    <property type="entry name" value="MFS_trans_sf"/>
</dbReference>
<evidence type="ECO:0000313" key="8">
    <source>
        <dbReference type="Proteomes" id="UP000035682"/>
    </source>
</evidence>
<evidence type="ECO:0000313" key="10">
    <source>
        <dbReference type="WormBase" id="SRAE_X000246900"/>
    </source>
</evidence>
<feature type="domain" description="Major facilitator superfamily (MFS) profile" evidence="6">
    <location>
        <begin position="23"/>
        <end position="441"/>
    </location>
</feature>
<dbReference type="OMA" id="CQTIANF"/>
<gene>
    <name evidence="7 9 10" type="ORF">SRAE_X000246900</name>
</gene>
<evidence type="ECO:0000259" key="6">
    <source>
        <dbReference type="PROSITE" id="PS50850"/>
    </source>
</evidence>
<dbReference type="Proteomes" id="UP000035682">
    <property type="component" value="Unplaced"/>
</dbReference>
<dbReference type="OrthoDB" id="5141738at2759"/>
<evidence type="ECO:0000256" key="4">
    <source>
        <dbReference type="ARBA" id="ARBA00023136"/>
    </source>
</evidence>
<dbReference type="AlphaFoldDB" id="A0A090MRF4"/>
<dbReference type="InterPro" id="IPR005828">
    <property type="entry name" value="MFS_sugar_transport-like"/>
</dbReference>
<feature type="transmembrane region" description="Helical" evidence="5">
    <location>
        <begin position="391"/>
        <end position="413"/>
    </location>
</feature>
<evidence type="ECO:0000313" key="9">
    <source>
        <dbReference type="WBParaSite" id="SRAE_X000246900.1"/>
    </source>
</evidence>
<feature type="transmembrane region" description="Helical" evidence="5">
    <location>
        <begin position="193"/>
        <end position="212"/>
    </location>
</feature>
<feature type="transmembrane region" description="Helical" evidence="5">
    <location>
        <begin position="130"/>
        <end position="153"/>
    </location>
</feature>
<sequence length="458" mass="52476">MSSPVIPKPDIVLQKLGIWNYKQLSLSLFGAFIWGLTIFPMLIPSFVQIDIVCDDCNPRLNKSKKMKDTYNLSNNELQWYSITFYIGCMIGGVTIAYLSDIYGRKLISLGSFLIVGVTGMLTAWMPKYSYILILRVIQGIFYPAAGVCMWILVLESVSFDNHTTVGLMFNVLWSVGYCIVALIAYYFPSWDVLSILLSAPLIIVFFIAYFIMPESFYFLLKSENSSGLKKFINNKVNVNIDEMINEVKIMETQYEIMKVFKYFIVHKKYIIYSFVTSFLWTTQFLLYLTFSISSSTLSGNPYWNFVFSGLAELPSVLSGPFIMNKFHRKKPLIVCSIAILISCICLIFIPENYTTTYLIFWMACKLLLAFTYVCIYVYFPEIFSTEIRNTAIGLCQTIANFGGILNTLLRTWIPKNSNLMILFAVLSTTSTILFFLLPETKEENITDENISEDEILNN</sequence>
<dbReference type="InterPro" id="IPR005829">
    <property type="entry name" value="Sugar_transporter_CS"/>
</dbReference>
<reference evidence="7" key="1">
    <citation type="submission" date="2014-09" db="EMBL/GenBank/DDBJ databases">
        <authorList>
            <person name="Aslett A.Martin."/>
        </authorList>
    </citation>
    <scope>NUCLEOTIDE SEQUENCE</scope>
    <source>
        <strain evidence="7">ED321 Heterogonic</strain>
    </source>
</reference>
<feature type="transmembrane region" description="Helical" evidence="5">
    <location>
        <begin position="106"/>
        <end position="124"/>
    </location>
</feature>
<dbReference type="Gene3D" id="1.20.1250.20">
    <property type="entry name" value="MFS general substrate transporter like domains"/>
    <property type="match status" value="1"/>
</dbReference>
<comment type="subcellular location">
    <subcellularLocation>
        <location evidence="1">Membrane</location>
        <topology evidence="1">Multi-pass membrane protein</topology>
    </subcellularLocation>
</comment>
<feature type="transmembrane region" description="Helical" evidence="5">
    <location>
        <begin position="24"/>
        <end position="43"/>
    </location>
</feature>
<dbReference type="RefSeq" id="XP_024500002.1">
    <property type="nucleotide sequence ID" value="XM_024645750.1"/>
</dbReference>
<dbReference type="WormBase" id="SRAE_X000246900">
    <property type="protein sequence ID" value="SRP03323"/>
    <property type="gene ID" value="WBGene00268056"/>
</dbReference>
<evidence type="ECO:0000256" key="2">
    <source>
        <dbReference type="ARBA" id="ARBA00022692"/>
    </source>
</evidence>
<organism evidence="7">
    <name type="scientific">Strongyloides ratti</name>
    <name type="common">Parasitic roundworm</name>
    <dbReference type="NCBI Taxonomy" id="34506"/>
    <lineage>
        <taxon>Eukaryota</taxon>
        <taxon>Metazoa</taxon>
        <taxon>Ecdysozoa</taxon>
        <taxon>Nematoda</taxon>
        <taxon>Chromadorea</taxon>
        <taxon>Rhabditida</taxon>
        <taxon>Tylenchina</taxon>
        <taxon>Panagrolaimomorpha</taxon>
        <taxon>Strongyloidoidea</taxon>
        <taxon>Strongyloididae</taxon>
        <taxon>Strongyloides</taxon>
    </lineage>
</organism>
<keyword evidence="8" id="KW-1185">Reference proteome</keyword>
<dbReference type="WBParaSite" id="SRAE_X000246900.1">
    <property type="protein sequence ID" value="SRAE_X000246900.1"/>
    <property type="gene ID" value="WBGene00268056"/>
</dbReference>
<dbReference type="SUPFAM" id="SSF103473">
    <property type="entry name" value="MFS general substrate transporter"/>
    <property type="match status" value="1"/>
</dbReference>
<evidence type="ECO:0000256" key="5">
    <source>
        <dbReference type="SAM" id="Phobius"/>
    </source>
</evidence>
<dbReference type="GeneID" id="36385550"/>
<feature type="transmembrane region" description="Helical" evidence="5">
    <location>
        <begin position="77"/>
        <end position="99"/>
    </location>
</feature>
<accession>A0A090MRF4</accession>
<keyword evidence="2 5" id="KW-0812">Transmembrane</keyword>
<proteinExistence type="predicted"/>
<keyword evidence="3 5" id="KW-1133">Transmembrane helix</keyword>
<name>A0A090MRF4_STRRB</name>
<evidence type="ECO:0000256" key="3">
    <source>
        <dbReference type="ARBA" id="ARBA00022989"/>
    </source>
</evidence>
<feature type="transmembrane region" description="Helical" evidence="5">
    <location>
        <begin position="165"/>
        <end position="187"/>
    </location>
</feature>
<dbReference type="GO" id="GO:0016020">
    <property type="term" value="C:membrane"/>
    <property type="evidence" value="ECO:0007669"/>
    <property type="project" value="UniProtKB-SubCell"/>
</dbReference>
<dbReference type="GO" id="GO:0022857">
    <property type="term" value="F:transmembrane transporter activity"/>
    <property type="evidence" value="ECO:0007669"/>
    <property type="project" value="InterPro"/>
</dbReference>
<reference evidence="9" key="3">
    <citation type="submission" date="2020-12" db="UniProtKB">
        <authorList>
            <consortium name="WormBaseParasite"/>
        </authorList>
    </citation>
    <scope>IDENTIFICATION</scope>
</reference>
<keyword evidence="4 5" id="KW-0472">Membrane</keyword>
<reference evidence="8" key="2">
    <citation type="submission" date="2014-09" db="EMBL/GenBank/DDBJ databases">
        <authorList>
            <person name="Martin A.A."/>
        </authorList>
    </citation>
    <scope>NUCLEOTIDE SEQUENCE</scope>
    <source>
        <strain evidence="8">ED321</strain>
    </source>
</reference>
<feature type="transmembrane region" description="Helical" evidence="5">
    <location>
        <begin position="302"/>
        <end position="323"/>
    </location>
</feature>
<dbReference type="PROSITE" id="PS00216">
    <property type="entry name" value="SUGAR_TRANSPORT_1"/>
    <property type="match status" value="1"/>
</dbReference>
<dbReference type="PROSITE" id="PS50850">
    <property type="entry name" value="MFS"/>
    <property type="match status" value="1"/>
</dbReference>
<dbReference type="EMBL" id="LN609402">
    <property type="protein sequence ID" value="CEF60793.1"/>
    <property type="molecule type" value="Genomic_DNA"/>
</dbReference>
<evidence type="ECO:0000313" key="7">
    <source>
        <dbReference type="EMBL" id="CEF60793.1"/>
    </source>
</evidence>
<feature type="transmembrane region" description="Helical" evidence="5">
    <location>
        <begin position="332"/>
        <end position="350"/>
    </location>
</feature>
<feature type="transmembrane region" description="Helical" evidence="5">
    <location>
        <begin position="356"/>
        <end position="379"/>
    </location>
</feature>
<evidence type="ECO:0000256" key="1">
    <source>
        <dbReference type="ARBA" id="ARBA00004141"/>
    </source>
</evidence>
<dbReference type="PANTHER" id="PTHR24064">
    <property type="entry name" value="SOLUTE CARRIER FAMILY 22 MEMBER"/>
    <property type="match status" value="1"/>
</dbReference>
<dbReference type="CTD" id="36385550"/>
<feature type="transmembrane region" description="Helical" evidence="5">
    <location>
        <begin position="419"/>
        <end position="437"/>
    </location>
</feature>
<dbReference type="Pfam" id="PF00083">
    <property type="entry name" value="Sugar_tr"/>
    <property type="match status" value="1"/>
</dbReference>
<protein>
    <submittedName>
        <fullName evidence="7 9">Solute carrier family 22 member 13</fullName>
    </submittedName>
</protein>